<name>C1MT26_MICPC</name>
<dbReference type="SUPFAM" id="SSF53927">
    <property type="entry name" value="Cytidine deaminase-like"/>
    <property type="match status" value="1"/>
</dbReference>
<evidence type="ECO:0000313" key="6">
    <source>
        <dbReference type="Proteomes" id="UP000001876"/>
    </source>
</evidence>
<dbReference type="InterPro" id="IPR002125">
    <property type="entry name" value="CMP_dCMP_dom"/>
</dbReference>
<organism evidence="6">
    <name type="scientific">Micromonas pusilla (strain CCMP1545)</name>
    <name type="common">Picoplanktonic green alga</name>
    <dbReference type="NCBI Taxonomy" id="564608"/>
    <lineage>
        <taxon>Eukaryota</taxon>
        <taxon>Viridiplantae</taxon>
        <taxon>Chlorophyta</taxon>
        <taxon>Mamiellophyceae</taxon>
        <taxon>Mamiellales</taxon>
        <taxon>Mamiellaceae</taxon>
        <taxon>Micromonas</taxon>
    </lineage>
</organism>
<feature type="compositionally biased region" description="Basic and acidic residues" evidence="3">
    <location>
        <begin position="220"/>
        <end position="250"/>
    </location>
</feature>
<keyword evidence="6" id="KW-1185">Reference proteome</keyword>
<feature type="compositionally biased region" description="Pro residues" evidence="3">
    <location>
        <begin position="1"/>
        <end position="17"/>
    </location>
</feature>
<dbReference type="InterPro" id="IPR016193">
    <property type="entry name" value="Cytidine_deaminase-like"/>
</dbReference>
<gene>
    <name evidence="5" type="ORF">MICPUCDRAFT_47254</name>
</gene>
<dbReference type="Proteomes" id="UP000001876">
    <property type="component" value="Unassembled WGS sequence"/>
</dbReference>
<dbReference type="KEGG" id="mpp:MICPUCDRAFT_47254"/>
<evidence type="ECO:0000256" key="2">
    <source>
        <dbReference type="ARBA" id="ARBA00022833"/>
    </source>
</evidence>
<proteinExistence type="predicted"/>
<reference evidence="5 6" key="1">
    <citation type="journal article" date="2009" name="Science">
        <title>Green evolution and dynamic adaptations revealed by genomes of the marine picoeukaryotes Micromonas.</title>
        <authorList>
            <person name="Worden A.Z."/>
            <person name="Lee J.H."/>
            <person name="Mock T."/>
            <person name="Rouze P."/>
            <person name="Simmons M.P."/>
            <person name="Aerts A.L."/>
            <person name="Allen A.E."/>
            <person name="Cuvelier M.L."/>
            <person name="Derelle E."/>
            <person name="Everett M.V."/>
            <person name="Foulon E."/>
            <person name="Grimwood J."/>
            <person name="Gundlach H."/>
            <person name="Henrissat B."/>
            <person name="Napoli C."/>
            <person name="McDonald S.M."/>
            <person name="Parker M.S."/>
            <person name="Rombauts S."/>
            <person name="Salamov A."/>
            <person name="Von Dassow P."/>
            <person name="Badger J.H."/>
            <person name="Coutinho P.M."/>
            <person name="Demir E."/>
            <person name="Dubchak I."/>
            <person name="Gentemann C."/>
            <person name="Eikrem W."/>
            <person name="Gready J.E."/>
            <person name="John U."/>
            <person name="Lanier W."/>
            <person name="Lindquist E.A."/>
            <person name="Lucas S."/>
            <person name="Mayer K.F."/>
            <person name="Moreau H."/>
            <person name="Not F."/>
            <person name="Otillar R."/>
            <person name="Panaud O."/>
            <person name="Pangilinan J."/>
            <person name="Paulsen I."/>
            <person name="Piegu B."/>
            <person name="Poliakov A."/>
            <person name="Robbens S."/>
            <person name="Schmutz J."/>
            <person name="Toulza E."/>
            <person name="Wyss T."/>
            <person name="Zelensky A."/>
            <person name="Zhou K."/>
            <person name="Armbrust E.V."/>
            <person name="Bhattacharya D."/>
            <person name="Goodenough U.W."/>
            <person name="Van de Peer Y."/>
            <person name="Grigoriev I.V."/>
        </authorList>
    </citation>
    <scope>NUCLEOTIDE SEQUENCE [LARGE SCALE GENOMIC DNA]</scope>
    <source>
        <strain evidence="5 6">CCMP1545</strain>
    </source>
</reference>
<dbReference type="STRING" id="564608.C1MT26"/>
<dbReference type="Pfam" id="PF00383">
    <property type="entry name" value="dCMP_cyt_deam_1"/>
    <property type="match status" value="1"/>
</dbReference>
<dbReference type="GO" id="GO:0016787">
    <property type="term" value="F:hydrolase activity"/>
    <property type="evidence" value="ECO:0007669"/>
    <property type="project" value="InterPro"/>
</dbReference>
<dbReference type="eggNOG" id="ENOG502S8JJ">
    <property type="taxonomic scope" value="Eukaryota"/>
</dbReference>
<dbReference type="EMBL" id="GG663739">
    <property type="protein sequence ID" value="EEH56875.1"/>
    <property type="molecule type" value="Genomic_DNA"/>
</dbReference>
<dbReference type="InterPro" id="IPR016192">
    <property type="entry name" value="APOBEC/CMP_deaminase_Zn-bd"/>
</dbReference>
<keyword evidence="2" id="KW-0862">Zinc</keyword>
<feature type="region of interest" description="Disordered" evidence="3">
    <location>
        <begin position="220"/>
        <end position="257"/>
    </location>
</feature>
<accession>C1MT26</accession>
<feature type="domain" description="CMP/dCMP-type deaminase" evidence="4">
    <location>
        <begin position="51"/>
        <end position="182"/>
    </location>
</feature>
<sequence length="257" mass="27840">MEAPAPEPPAAPPPPPAAADAEKPKDHQSWARPPDFDALSRYGWRWRPSDTVDENYVDLVSLVSRNSTCADGHMGCALVRGIARGGGGERRETAVGDVVLTTINSPLFGALRSDCHAEANAVAEAAARGISLRGNGDDATTVTSCYVTRAPCLSCYKLLASAGVGRIVAPRLMDSADARASAKKLDVECVACEDTEERRAHRLGLGKTHENMDEIRARREERKRLKREGKLGKKELVPIEKKRERSGRGGDDDERSE</sequence>
<evidence type="ECO:0000256" key="3">
    <source>
        <dbReference type="SAM" id="MobiDB-lite"/>
    </source>
</evidence>
<dbReference type="OrthoDB" id="6710946at2759"/>
<evidence type="ECO:0000259" key="4">
    <source>
        <dbReference type="PROSITE" id="PS51747"/>
    </source>
</evidence>
<feature type="compositionally biased region" description="Basic and acidic residues" evidence="3">
    <location>
        <begin position="20"/>
        <end position="29"/>
    </location>
</feature>
<dbReference type="AlphaFoldDB" id="C1MT26"/>
<dbReference type="GeneID" id="9684225"/>
<protein>
    <submittedName>
        <fullName evidence="5">Cytidine deaminase</fullName>
    </submittedName>
</protein>
<keyword evidence="1" id="KW-0479">Metal-binding</keyword>
<dbReference type="PROSITE" id="PS00903">
    <property type="entry name" value="CYT_DCMP_DEAMINASES_1"/>
    <property type="match status" value="1"/>
</dbReference>
<dbReference type="GO" id="GO:0008270">
    <property type="term" value="F:zinc ion binding"/>
    <property type="evidence" value="ECO:0007669"/>
    <property type="project" value="InterPro"/>
</dbReference>
<evidence type="ECO:0000313" key="5">
    <source>
        <dbReference type="EMBL" id="EEH56875.1"/>
    </source>
</evidence>
<feature type="region of interest" description="Disordered" evidence="3">
    <location>
        <begin position="1"/>
        <end position="34"/>
    </location>
</feature>
<dbReference type="RefSeq" id="XP_003058420.1">
    <property type="nucleotide sequence ID" value="XM_003058374.1"/>
</dbReference>
<dbReference type="PROSITE" id="PS51747">
    <property type="entry name" value="CYT_DCMP_DEAMINASES_2"/>
    <property type="match status" value="1"/>
</dbReference>
<dbReference type="Gene3D" id="3.40.140.10">
    <property type="entry name" value="Cytidine Deaminase, domain 2"/>
    <property type="match status" value="1"/>
</dbReference>
<evidence type="ECO:0000256" key="1">
    <source>
        <dbReference type="ARBA" id="ARBA00022723"/>
    </source>
</evidence>